<proteinExistence type="predicted"/>
<organism evidence="1">
    <name type="scientific">viral metagenome</name>
    <dbReference type="NCBI Taxonomy" id="1070528"/>
    <lineage>
        <taxon>unclassified sequences</taxon>
        <taxon>metagenomes</taxon>
        <taxon>organismal metagenomes</taxon>
    </lineage>
</organism>
<accession>A0A6C0JY03</accession>
<name>A0A6C0JY03_9ZZZZ</name>
<sequence length="173" mass="20914">MKFEQWLNNPVRIGECGIQPRKIWLRDFIKKGLYPWIISKGYTWGITESHLRNCIATGLYENRKRHMLASKWDYSFVNEFENEDHKMHFYHIIGTDQWESFWNLWGNMSDLSDDSPRGQDRRIDIQEFIWGQLDLSRSPQTDIVNELLDDMLEDEIDDRRSNRIDIYLQESHD</sequence>
<dbReference type="AlphaFoldDB" id="A0A6C0JY03"/>
<protein>
    <submittedName>
        <fullName evidence="1">Uncharacterized protein</fullName>
    </submittedName>
</protein>
<dbReference type="EMBL" id="MN740742">
    <property type="protein sequence ID" value="QHU09686.1"/>
    <property type="molecule type" value="Genomic_DNA"/>
</dbReference>
<reference evidence="1" key="1">
    <citation type="journal article" date="2020" name="Nature">
        <title>Giant virus diversity and host interactions through global metagenomics.</title>
        <authorList>
            <person name="Schulz F."/>
            <person name="Roux S."/>
            <person name="Paez-Espino D."/>
            <person name="Jungbluth S."/>
            <person name="Walsh D.A."/>
            <person name="Denef V.J."/>
            <person name="McMahon K.D."/>
            <person name="Konstantinidis K.T."/>
            <person name="Eloe-Fadrosh E.A."/>
            <person name="Kyrpides N.C."/>
            <person name="Woyke T."/>
        </authorList>
    </citation>
    <scope>NUCLEOTIDE SEQUENCE</scope>
    <source>
        <strain evidence="1">GVMAG-S-1101164-105</strain>
    </source>
</reference>
<evidence type="ECO:0000313" key="1">
    <source>
        <dbReference type="EMBL" id="QHU09686.1"/>
    </source>
</evidence>